<evidence type="ECO:0000256" key="7">
    <source>
        <dbReference type="ARBA" id="ARBA00049070"/>
    </source>
</evidence>
<evidence type="ECO:0000256" key="3">
    <source>
        <dbReference type="ARBA" id="ARBA00023002"/>
    </source>
</evidence>
<comment type="catalytic activity">
    <reaction evidence="6">
        <text>13,14-dihydro-15-oxo-PGF2alpha + NADP(+) = 15-oxoprostaglandin F2alpha + NADPH + H(+)</text>
        <dbReference type="Rhea" id="RHEA:50588"/>
        <dbReference type="ChEBI" id="CHEBI:15378"/>
        <dbReference type="ChEBI" id="CHEBI:57783"/>
        <dbReference type="ChEBI" id="CHEBI:58349"/>
        <dbReference type="ChEBI" id="CHEBI:133374"/>
        <dbReference type="ChEBI" id="CHEBI:133409"/>
    </reaction>
    <physiologicalReaction direction="right-to-left" evidence="6">
        <dbReference type="Rhea" id="RHEA:50590"/>
    </physiologicalReaction>
</comment>
<dbReference type="InterPro" id="IPR011032">
    <property type="entry name" value="GroES-like_sf"/>
</dbReference>
<dbReference type="Gene3D" id="3.40.50.720">
    <property type="entry name" value="NAD(P)-binding Rossmann-like Domain"/>
    <property type="match status" value="1"/>
</dbReference>
<dbReference type="InterPro" id="IPR045010">
    <property type="entry name" value="MDR_fam"/>
</dbReference>
<proteinExistence type="inferred from homology"/>
<dbReference type="SUPFAM" id="SSF51735">
    <property type="entry name" value="NAD(P)-binding Rossmann-fold domains"/>
    <property type="match status" value="1"/>
</dbReference>
<dbReference type="PANTHER" id="PTHR43205:SF7">
    <property type="entry name" value="PROSTAGLANDIN REDUCTASE 1"/>
    <property type="match status" value="1"/>
</dbReference>
<dbReference type="InterPro" id="IPR036291">
    <property type="entry name" value="NAD(P)-bd_dom_sf"/>
</dbReference>
<evidence type="ECO:0000256" key="1">
    <source>
        <dbReference type="ARBA" id="ARBA00010460"/>
    </source>
</evidence>
<dbReference type="Pfam" id="PF00107">
    <property type="entry name" value="ADH_zinc_N"/>
    <property type="match status" value="1"/>
</dbReference>
<dbReference type="GO" id="GO:0047522">
    <property type="term" value="F:15-oxoprostaglandin 13-reductase [NAD(P)+] activity"/>
    <property type="evidence" value="ECO:0007669"/>
    <property type="project" value="UniProtKB-EC"/>
</dbReference>
<evidence type="ECO:0000256" key="6">
    <source>
        <dbReference type="ARBA" id="ARBA00048290"/>
    </source>
</evidence>
<sequence>MITGRKFVLVKPFEGFPRAENVEIVEEVVPPLKDGEYLCRTVFQSVDPYQRVFPMEIGETIVGYQVAMIIDSKTPKFPIGKYIIGYYGWKTHHIYNETSISGLNLHPLLLPDEYEDISVQDFIGVMGIPGLSAYVGLFKICQPRPGETIVISAAAGAVGNLVGQMAKIQGCTVLGVVGSDHKGQWIKNVLGFDGYINYKEGNLPTELKELAPNGVDMYFDNVGGEISSQIIKQMTMFGRIAVCGGISTYNDVEDSKASTIQADIVRNSLKMIGFRIPDYEDEFLDIMKIIAPSVREGKLKAMATITKGFERTFQAFCAMLRGENIGKAIVQL</sequence>
<dbReference type="EC" id="1.3.1.48" evidence="2"/>
<gene>
    <name evidence="9" type="ORF">WA026_017513</name>
</gene>
<dbReference type="InterPro" id="IPR020843">
    <property type="entry name" value="ER"/>
</dbReference>
<accession>A0AAW1V0A5</accession>
<dbReference type="EMBL" id="JARQZJ010000101">
    <property type="protein sequence ID" value="KAK9886584.1"/>
    <property type="molecule type" value="Genomic_DNA"/>
</dbReference>
<keyword evidence="10" id="KW-1185">Reference proteome</keyword>
<dbReference type="SMART" id="SM00829">
    <property type="entry name" value="PKS_ER"/>
    <property type="match status" value="1"/>
</dbReference>
<evidence type="ECO:0000256" key="5">
    <source>
        <dbReference type="ARBA" id="ARBA00047878"/>
    </source>
</evidence>
<evidence type="ECO:0000259" key="8">
    <source>
        <dbReference type="SMART" id="SM00829"/>
    </source>
</evidence>
<dbReference type="Pfam" id="PF16884">
    <property type="entry name" value="ADH_N_2"/>
    <property type="match status" value="1"/>
</dbReference>
<reference evidence="9 10" key="1">
    <citation type="submission" date="2023-03" db="EMBL/GenBank/DDBJ databases">
        <title>Genome insight into feeding habits of ladybird beetles.</title>
        <authorList>
            <person name="Li H.-S."/>
            <person name="Huang Y.-H."/>
            <person name="Pang H."/>
        </authorList>
    </citation>
    <scope>NUCLEOTIDE SEQUENCE [LARGE SCALE GENOMIC DNA]</scope>
    <source>
        <strain evidence="9">SYSU_2023b</strain>
        <tissue evidence="9">Whole body</tissue>
    </source>
</reference>
<dbReference type="GO" id="GO:0006693">
    <property type="term" value="P:prostaglandin metabolic process"/>
    <property type="evidence" value="ECO:0007669"/>
    <property type="project" value="TreeGrafter"/>
</dbReference>
<name>A0AAW1V0A5_9CUCU</name>
<comment type="catalytic activity">
    <reaction evidence="5">
        <text>13,14-dihydro-15-oxo-prostaglandin F1alpha + NADP(+) = 15-oxoprostaglandin F1alpha + NADPH + H(+)</text>
        <dbReference type="Rhea" id="RHEA:50592"/>
        <dbReference type="ChEBI" id="CHEBI:15378"/>
        <dbReference type="ChEBI" id="CHEBI:57783"/>
        <dbReference type="ChEBI" id="CHEBI:58349"/>
        <dbReference type="ChEBI" id="CHEBI:79072"/>
        <dbReference type="ChEBI" id="CHEBI:133411"/>
    </reaction>
    <physiologicalReaction direction="right-to-left" evidence="5">
        <dbReference type="Rhea" id="RHEA:50594"/>
    </physiologicalReaction>
</comment>
<organism evidence="9 10">
    <name type="scientific">Henosepilachna vigintioctopunctata</name>
    <dbReference type="NCBI Taxonomy" id="420089"/>
    <lineage>
        <taxon>Eukaryota</taxon>
        <taxon>Metazoa</taxon>
        <taxon>Ecdysozoa</taxon>
        <taxon>Arthropoda</taxon>
        <taxon>Hexapoda</taxon>
        <taxon>Insecta</taxon>
        <taxon>Pterygota</taxon>
        <taxon>Neoptera</taxon>
        <taxon>Endopterygota</taxon>
        <taxon>Coleoptera</taxon>
        <taxon>Polyphaga</taxon>
        <taxon>Cucujiformia</taxon>
        <taxon>Coccinelloidea</taxon>
        <taxon>Coccinellidae</taxon>
        <taxon>Epilachninae</taxon>
        <taxon>Epilachnini</taxon>
        <taxon>Henosepilachna</taxon>
    </lineage>
</organism>
<dbReference type="PANTHER" id="PTHR43205">
    <property type="entry name" value="PROSTAGLANDIN REDUCTASE"/>
    <property type="match status" value="1"/>
</dbReference>
<dbReference type="Gene3D" id="3.90.180.10">
    <property type="entry name" value="Medium-chain alcohol dehydrogenases, catalytic domain"/>
    <property type="match status" value="1"/>
</dbReference>
<comment type="catalytic activity">
    <reaction evidence="7">
        <text>13,14-dihydro-15-oxo-prostaglandin E1 + NADP(+) = 15-oxoprostaglandin E1 + NADPH + H(+)</text>
        <dbReference type="Rhea" id="RHEA:50584"/>
        <dbReference type="ChEBI" id="CHEBI:15378"/>
        <dbReference type="ChEBI" id="CHEBI:57401"/>
        <dbReference type="ChEBI" id="CHEBI:57783"/>
        <dbReference type="ChEBI" id="CHEBI:58349"/>
        <dbReference type="ChEBI" id="CHEBI:133408"/>
    </reaction>
    <physiologicalReaction direction="right-to-left" evidence="7">
        <dbReference type="Rhea" id="RHEA:50586"/>
    </physiologicalReaction>
</comment>
<dbReference type="Proteomes" id="UP001431783">
    <property type="component" value="Unassembled WGS sequence"/>
</dbReference>
<evidence type="ECO:0000313" key="10">
    <source>
        <dbReference type="Proteomes" id="UP001431783"/>
    </source>
</evidence>
<dbReference type="InterPro" id="IPR013149">
    <property type="entry name" value="ADH-like_C"/>
</dbReference>
<dbReference type="AlphaFoldDB" id="A0AAW1V0A5"/>
<keyword evidence="3" id="KW-0560">Oxidoreductase</keyword>
<evidence type="ECO:0000256" key="4">
    <source>
        <dbReference type="ARBA" id="ARBA00033119"/>
    </source>
</evidence>
<comment type="similarity">
    <text evidence="1">Belongs to the NADP-dependent oxidoreductase L4BD family.</text>
</comment>
<dbReference type="InterPro" id="IPR041694">
    <property type="entry name" value="ADH_N_2"/>
</dbReference>
<dbReference type="SUPFAM" id="SSF50129">
    <property type="entry name" value="GroES-like"/>
    <property type="match status" value="1"/>
</dbReference>
<evidence type="ECO:0000256" key="2">
    <source>
        <dbReference type="ARBA" id="ARBA00011981"/>
    </source>
</evidence>
<evidence type="ECO:0000313" key="9">
    <source>
        <dbReference type="EMBL" id="KAK9886584.1"/>
    </source>
</evidence>
<dbReference type="FunFam" id="3.40.50.720:FF:000121">
    <property type="entry name" value="Prostaglandin reductase 2"/>
    <property type="match status" value="1"/>
</dbReference>
<feature type="domain" description="Enoyl reductase (ER)" evidence="8">
    <location>
        <begin position="18"/>
        <end position="330"/>
    </location>
</feature>
<comment type="caution">
    <text evidence="9">The sequence shown here is derived from an EMBL/GenBank/DDBJ whole genome shotgun (WGS) entry which is preliminary data.</text>
</comment>
<protein>
    <recommendedName>
        <fullName evidence="4">15-oxoprostaglandin 13-reductase</fullName>
        <ecNumber evidence="2">1.3.1.48</ecNumber>
    </recommendedName>
    <alternativeName>
        <fullName evidence="4">15-oxoprostaglandin 13-reductase</fullName>
    </alternativeName>
</protein>